<reference evidence="6 7" key="1">
    <citation type="submission" date="2024-01" db="EMBL/GenBank/DDBJ databases">
        <title>A telomere-to-telomere, gap-free genome of sweet tea (Lithocarpus litseifolius).</title>
        <authorList>
            <person name="Zhou J."/>
        </authorList>
    </citation>
    <scope>NUCLEOTIDE SEQUENCE [LARGE SCALE GENOMIC DNA]</scope>
    <source>
        <strain evidence="6">Zhou-2022a</strain>
        <tissue evidence="6">Leaf</tissue>
    </source>
</reference>
<dbReference type="EMBL" id="JAZDWU010000007">
    <property type="protein sequence ID" value="KAK9996937.1"/>
    <property type="molecule type" value="Genomic_DNA"/>
</dbReference>
<evidence type="ECO:0000313" key="7">
    <source>
        <dbReference type="Proteomes" id="UP001459277"/>
    </source>
</evidence>
<dbReference type="PROSITE" id="PS51005">
    <property type="entry name" value="NAC"/>
    <property type="match status" value="1"/>
</dbReference>
<dbReference type="SUPFAM" id="SSF101941">
    <property type="entry name" value="NAC domain"/>
    <property type="match status" value="1"/>
</dbReference>
<keyword evidence="4" id="KW-0539">Nucleus</keyword>
<keyword evidence="2" id="KW-0238">DNA-binding</keyword>
<dbReference type="InterPro" id="IPR003441">
    <property type="entry name" value="NAC-dom"/>
</dbReference>
<name>A0AAW2CHC6_9ROSI</name>
<proteinExistence type="predicted"/>
<dbReference type="GO" id="GO:0006355">
    <property type="term" value="P:regulation of DNA-templated transcription"/>
    <property type="evidence" value="ECO:0007669"/>
    <property type="project" value="InterPro"/>
</dbReference>
<keyword evidence="3" id="KW-0804">Transcription</keyword>
<dbReference type="AlphaFoldDB" id="A0AAW2CHC6"/>
<evidence type="ECO:0000259" key="5">
    <source>
        <dbReference type="PROSITE" id="PS51005"/>
    </source>
</evidence>
<protein>
    <recommendedName>
        <fullName evidence="5">NAC domain-containing protein</fullName>
    </recommendedName>
</protein>
<keyword evidence="7" id="KW-1185">Reference proteome</keyword>
<evidence type="ECO:0000256" key="3">
    <source>
        <dbReference type="ARBA" id="ARBA00023163"/>
    </source>
</evidence>
<dbReference type="Pfam" id="PF02365">
    <property type="entry name" value="NAM"/>
    <property type="match status" value="1"/>
</dbReference>
<feature type="domain" description="NAC" evidence="5">
    <location>
        <begin position="13"/>
        <end position="181"/>
    </location>
</feature>
<dbReference type="GO" id="GO:0048731">
    <property type="term" value="P:system development"/>
    <property type="evidence" value="ECO:0007669"/>
    <property type="project" value="TreeGrafter"/>
</dbReference>
<accession>A0AAW2CHC6</accession>
<keyword evidence="1" id="KW-0805">Transcription regulation</keyword>
<dbReference type="PANTHER" id="PTHR31719:SF148">
    <property type="entry name" value="NAC TRANSCRIPTION FACTOR 25"/>
    <property type="match status" value="1"/>
</dbReference>
<sequence length="236" mass="27137">MEDKGIMYTSMGLPPGYIFCPHQRDFIKYYLLKKVISKPMPSNNPVKDVDVYGDPKIWTKLFQTIGMQTLYFYTKLIKKKKGERVVRASKFGTWRAQKDVKVFDHSDEDDVEEVRDGFSQKQKRHIGSKRTFTFVAKKGFGPNARWTMHNGGSRNVSQGVPRSGWSWDHPDLYVAPPLFGWRAALPIEELKLLLVTGYTDAIFASADKNWPQEISCSLQMSVKKHSYQKLVAHSLI</sequence>
<gene>
    <name evidence="6" type="ORF">SO802_021623</name>
</gene>
<dbReference type="GO" id="GO:0003677">
    <property type="term" value="F:DNA binding"/>
    <property type="evidence" value="ECO:0007669"/>
    <property type="project" value="UniProtKB-KW"/>
</dbReference>
<organism evidence="6 7">
    <name type="scientific">Lithocarpus litseifolius</name>
    <dbReference type="NCBI Taxonomy" id="425828"/>
    <lineage>
        <taxon>Eukaryota</taxon>
        <taxon>Viridiplantae</taxon>
        <taxon>Streptophyta</taxon>
        <taxon>Embryophyta</taxon>
        <taxon>Tracheophyta</taxon>
        <taxon>Spermatophyta</taxon>
        <taxon>Magnoliopsida</taxon>
        <taxon>eudicotyledons</taxon>
        <taxon>Gunneridae</taxon>
        <taxon>Pentapetalae</taxon>
        <taxon>rosids</taxon>
        <taxon>fabids</taxon>
        <taxon>Fagales</taxon>
        <taxon>Fagaceae</taxon>
        <taxon>Lithocarpus</taxon>
    </lineage>
</organism>
<dbReference type="InterPro" id="IPR036093">
    <property type="entry name" value="NAC_dom_sf"/>
</dbReference>
<dbReference type="PANTHER" id="PTHR31719">
    <property type="entry name" value="NAC TRANSCRIPTION FACTOR 56"/>
    <property type="match status" value="1"/>
</dbReference>
<dbReference type="Proteomes" id="UP001459277">
    <property type="component" value="Unassembled WGS sequence"/>
</dbReference>
<evidence type="ECO:0000313" key="6">
    <source>
        <dbReference type="EMBL" id="KAK9996937.1"/>
    </source>
</evidence>
<comment type="caution">
    <text evidence="6">The sequence shown here is derived from an EMBL/GenBank/DDBJ whole genome shotgun (WGS) entry which is preliminary data.</text>
</comment>
<evidence type="ECO:0000256" key="2">
    <source>
        <dbReference type="ARBA" id="ARBA00023125"/>
    </source>
</evidence>
<dbReference type="Gene3D" id="2.170.150.80">
    <property type="entry name" value="NAC domain"/>
    <property type="match status" value="1"/>
</dbReference>
<evidence type="ECO:0000256" key="4">
    <source>
        <dbReference type="ARBA" id="ARBA00023242"/>
    </source>
</evidence>
<evidence type="ECO:0000256" key="1">
    <source>
        <dbReference type="ARBA" id="ARBA00023015"/>
    </source>
</evidence>